<dbReference type="GO" id="GO:0031492">
    <property type="term" value="F:nucleosomal DNA binding"/>
    <property type="evidence" value="ECO:0007669"/>
    <property type="project" value="TreeGrafter"/>
</dbReference>
<feature type="compositionally biased region" description="Basic residues" evidence="8">
    <location>
        <begin position="124"/>
        <end position="135"/>
    </location>
</feature>
<keyword evidence="5 7" id="KW-0238">DNA-binding</keyword>
<evidence type="ECO:0000256" key="8">
    <source>
        <dbReference type="SAM" id="MobiDB-lite"/>
    </source>
</evidence>
<comment type="function">
    <text evidence="1">Histones H1 are necessary for the condensation of nucleosome chains into higher-order structures.</text>
</comment>
<dbReference type="OrthoDB" id="10070184at2759"/>
<dbReference type="SUPFAM" id="SSF46785">
    <property type="entry name" value="Winged helix' DNA-binding domain"/>
    <property type="match status" value="1"/>
</dbReference>
<reference evidence="10 11" key="1">
    <citation type="journal article" date="2017" name="Curr. Biol.">
        <title>The Evolution of Venom by Co-option of Single-Copy Genes.</title>
        <authorList>
            <person name="Martinson E.O."/>
            <person name="Mrinalini"/>
            <person name="Kelkar Y.D."/>
            <person name="Chang C.H."/>
            <person name="Werren J.H."/>
        </authorList>
    </citation>
    <scope>NUCLEOTIDE SEQUENCE [LARGE SCALE GENOMIC DNA]</scope>
    <source>
        <strain evidence="10 11">Alberta</strain>
        <tissue evidence="10">Whole body</tissue>
    </source>
</reference>
<dbReference type="GO" id="GO:0005634">
    <property type="term" value="C:nucleus"/>
    <property type="evidence" value="ECO:0007669"/>
    <property type="project" value="UniProtKB-SubCell"/>
</dbReference>
<feature type="domain" description="H15" evidence="9">
    <location>
        <begin position="22"/>
        <end position="97"/>
    </location>
</feature>
<gene>
    <name evidence="10" type="ORF">TSAR_002859</name>
</gene>
<dbReference type="InterPro" id="IPR036390">
    <property type="entry name" value="WH_DNA-bd_sf"/>
</dbReference>
<dbReference type="GO" id="GO:0006334">
    <property type="term" value="P:nucleosome assembly"/>
    <property type="evidence" value="ECO:0007669"/>
    <property type="project" value="InterPro"/>
</dbReference>
<evidence type="ECO:0000313" key="10">
    <source>
        <dbReference type="EMBL" id="OXU32054.1"/>
    </source>
</evidence>
<accession>A0A232FMV5</accession>
<dbReference type="GO" id="GO:0030261">
    <property type="term" value="P:chromosome condensation"/>
    <property type="evidence" value="ECO:0007669"/>
    <property type="project" value="TreeGrafter"/>
</dbReference>
<dbReference type="InterPro" id="IPR036388">
    <property type="entry name" value="WH-like_DNA-bd_sf"/>
</dbReference>
<evidence type="ECO:0000256" key="7">
    <source>
        <dbReference type="RuleBase" id="RU003894"/>
    </source>
</evidence>
<dbReference type="Gene3D" id="1.10.10.10">
    <property type="entry name" value="Winged helix-like DNA-binding domain superfamily/Winged helix DNA-binding domain"/>
    <property type="match status" value="1"/>
</dbReference>
<dbReference type="SMART" id="SM00526">
    <property type="entry name" value="H15"/>
    <property type="match status" value="1"/>
</dbReference>
<comment type="subcellular location">
    <subcellularLocation>
        <location evidence="3">Chromosome</location>
    </subcellularLocation>
    <subcellularLocation>
        <location evidence="2 7">Nucleus</location>
    </subcellularLocation>
</comment>
<feature type="compositionally biased region" description="Basic and acidic residues" evidence="8">
    <location>
        <begin position="174"/>
        <end position="183"/>
    </location>
</feature>
<dbReference type="PROSITE" id="PS51504">
    <property type="entry name" value="H15"/>
    <property type="match status" value="1"/>
</dbReference>
<dbReference type="PANTHER" id="PTHR11467">
    <property type="entry name" value="HISTONE H1"/>
    <property type="match status" value="1"/>
</dbReference>
<keyword evidence="4 7" id="KW-0158">Chromosome</keyword>
<comment type="caution">
    <text evidence="10">The sequence shown here is derived from an EMBL/GenBank/DDBJ whole genome shotgun (WGS) entry which is preliminary data.</text>
</comment>
<protein>
    <recommendedName>
        <fullName evidence="9">H15 domain-containing protein</fullName>
    </recommendedName>
</protein>
<evidence type="ECO:0000256" key="2">
    <source>
        <dbReference type="ARBA" id="ARBA00004123"/>
    </source>
</evidence>
<evidence type="ECO:0000256" key="6">
    <source>
        <dbReference type="ARBA" id="ARBA00023242"/>
    </source>
</evidence>
<dbReference type="InterPro" id="IPR005819">
    <property type="entry name" value="H1/H5"/>
</dbReference>
<comment type="similarity">
    <text evidence="7">Belongs to the histone H1/H5 family.</text>
</comment>
<dbReference type="GO" id="GO:0045910">
    <property type="term" value="P:negative regulation of DNA recombination"/>
    <property type="evidence" value="ECO:0007669"/>
    <property type="project" value="TreeGrafter"/>
</dbReference>
<dbReference type="CDD" id="cd00073">
    <property type="entry name" value="H15"/>
    <property type="match status" value="1"/>
</dbReference>
<dbReference type="AlphaFoldDB" id="A0A232FMV5"/>
<evidence type="ECO:0000313" key="11">
    <source>
        <dbReference type="Proteomes" id="UP000215335"/>
    </source>
</evidence>
<evidence type="ECO:0000256" key="3">
    <source>
        <dbReference type="ARBA" id="ARBA00004286"/>
    </source>
</evidence>
<proteinExistence type="inferred from homology"/>
<evidence type="ECO:0000256" key="5">
    <source>
        <dbReference type="ARBA" id="ARBA00023125"/>
    </source>
</evidence>
<dbReference type="GO" id="GO:0003690">
    <property type="term" value="F:double-stranded DNA binding"/>
    <property type="evidence" value="ECO:0007669"/>
    <property type="project" value="TreeGrafter"/>
</dbReference>
<organism evidence="10 11">
    <name type="scientific">Trichomalopsis sarcophagae</name>
    <dbReference type="NCBI Taxonomy" id="543379"/>
    <lineage>
        <taxon>Eukaryota</taxon>
        <taxon>Metazoa</taxon>
        <taxon>Ecdysozoa</taxon>
        <taxon>Arthropoda</taxon>
        <taxon>Hexapoda</taxon>
        <taxon>Insecta</taxon>
        <taxon>Pterygota</taxon>
        <taxon>Neoptera</taxon>
        <taxon>Endopterygota</taxon>
        <taxon>Hymenoptera</taxon>
        <taxon>Apocrita</taxon>
        <taxon>Proctotrupomorpha</taxon>
        <taxon>Chalcidoidea</taxon>
        <taxon>Pteromalidae</taxon>
        <taxon>Pteromalinae</taxon>
        <taxon>Trichomalopsis</taxon>
    </lineage>
</organism>
<feature type="region of interest" description="Disordered" evidence="8">
    <location>
        <begin position="1"/>
        <end position="26"/>
    </location>
</feature>
<evidence type="ECO:0000259" key="9">
    <source>
        <dbReference type="PROSITE" id="PS51504"/>
    </source>
</evidence>
<dbReference type="Proteomes" id="UP000215335">
    <property type="component" value="Unassembled WGS sequence"/>
</dbReference>
<evidence type="ECO:0000256" key="4">
    <source>
        <dbReference type="ARBA" id="ARBA00022454"/>
    </source>
</evidence>
<dbReference type="PANTHER" id="PTHR11467:SF20">
    <property type="entry name" value="H15 DOMAIN-CONTAINING PROTEIN-RELATED"/>
    <property type="match status" value="1"/>
</dbReference>
<dbReference type="InterPro" id="IPR005818">
    <property type="entry name" value="Histone_H1/H5_H15"/>
</dbReference>
<dbReference type="GO" id="GO:0000786">
    <property type="term" value="C:nucleosome"/>
    <property type="evidence" value="ECO:0007669"/>
    <property type="project" value="InterPro"/>
</dbReference>
<dbReference type="FunFam" id="1.10.10.10:FF:000140">
    <property type="entry name" value="Histone H1.0"/>
    <property type="match status" value="1"/>
</dbReference>
<keyword evidence="6 7" id="KW-0539">Nucleus</keyword>
<dbReference type="GO" id="GO:0030527">
    <property type="term" value="F:structural constituent of chromatin"/>
    <property type="evidence" value="ECO:0007669"/>
    <property type="project" value="InterPro"/>
</dbReference>
<feature type="compositionally biased region" description="Basic and acidic residues" evidence="8">
    <location>
        <begin position="99"/>
        <end position="123"/>
    </location>
</feature>
<feature type="region of interest" description="Disordered" evidence="8">
    <location>
        <begin position="98"/>
        <end position="183"/>
    </location>
</feature>
<sequence length="183" mass="19754">MGKSAKASSRKKAPKTSVSRPSHPPIAEMVNEAISSLDERKGSSLKAIKKYIGSVFVAADVKKIAVYIKKYLKTAVNNNVIVQTKGTGASGSFKLAKVQAEKQQQRKASTRDRVKQAKKAGAEKKKKSANRKKAVSQKSEESKNAKISKSPLKAKKAANSAKSKMPKQKVARTTTDKAAKKNT</sequence>
<dbReference type="PRINTS" id="PR00624">
    <property type="entry name" value="HISTONEH5"/>
</dbReference>
<dbReference type="Pfam" id="PF00538">
    <property type="entry name" value="Linker_histone"/>
    <property type="match status" value="1"/>
</dbReference>
<dbReference type="EMBL" id="NNAY01000010">
    <property type="protein sequence ID" value="OXU32054.1"/>
    <property type="molecule type" value="Genomic_DNA"/>
</dbReference>
<evidence type="ECO:0000256" key="1">
    <source>
        <dbReference type="ARBA" id="ARBA00002809"/>
    </source>
</evidence>
<name>A0A232FMV5_9HYME</name>
<keyword evidence="11" id="KW-1185">Reference proteome</keyword>
<feature type="compositionally biased region" description="Low complexity" evidence="8">
    <location>
        <begin position="145"/>
        <end position="163"/>
    </location>
</feature>